<keyword evidence="4" id="KW-1185">Reference proteome</keyword>
<dbReference type="InterPro" id="IPR006976">
    <property type="entry name" value="VanZ-like"/>
</dbReference>
<protein>
    <submittedName>
        <fullName evidence="3">VanZ family protein</fullName>
    </submittedName>
</protein>
<evidence type="ECO:0000313" key="4">
    <source>
        <dbReference type="Proteomes" id="UP000294853"/>
    </source>
</evidence>
<name>A0A4P7IDA8_9ACTN</name>
<keyword evidence="1" id="KW-1133">Transmembrane helix</keyword>
<accession>A0A4P7IDA8</accession>
<organism evidence="3 4">
    <name type="scientific">Nocardioides seonyuensis</name>
    <dbReference type="NCBI Taxonomy" id="2518371"/>
    <lineage>
        <taxon>Bacteria</taxon>
        <taxon>Bacillati</taxon>
        <taxon>Actinomycetota</taxon>
        <taxon>Actinomycetes</taxon>
        <taxon>Propionibacteriales</taxon>
        <taxon>Nocardioidaceae</taxon>
        <taxon>Nocardioides</taxon>
    </lineage>
</organism>
<keyword evidence="1" id="KW-0472">Membrane</keyword>
<feature type="transmembrane region" description="Helical" evidence="1">
    <location>
        <begin position="75"/>
        <end position="95"/>
    </location>
</feature>
<proteinExistence type="predicted"/>
<dbReference type="KEGG" id="nsn:EXE58_06365"/>
<feature type="transmembrane region" description="Helical" evidence="1">
    <location>
        <begin position="37"/>
        <end position="55"/>
    </location>
</feature>
<dbReference type="AlphaFoldDB" id="A0A4P7IDA8"/>
<feature type="domain" description="VanZ-like" evidence="2">
    <location>
        <begin position="74"/>
        <end position="149"/>
    </location>
</feature>
<dbReference type="OrthoDB" id="4833326at2"/>
<evidence type="ECO:0000313" key="3">
    <source>
        <dbReference type="EMBL" id="QBX55116.1"/>
    </source>
</evidence>
<dbReference type="Proteomes" id="UP000294853">
    <property type="component" value="Chromosome"/>
</dbReference>
<dbReference type="EMBL" id="CP038436">
    <property type="protein sequence ID" value="QBX55116.1"/>
    <property type="molecule type" value="Genomic_DNA"/>
</dbReference>
<feature type="transmembrane region" description="Helical" evidence="1">
    <location>
        <begin position="102"/>
        <end position="121"/>
    </location>
</feature>
<evidence type="ECO:0000256" key="1">
    <source>
        <dbReference type="SAM" id="Phobius"/>
    </source>
</evidence>
<feature type="transmembrane region" description="Helical" evidence="1">
    <location>
        <begin position="12"/>
        <end position="30"/>
    </location>
</feature>
<gene>
    <name evidence="3" type="ORF">EXE58_06365</name>
</gene>
<evidence type="ECO:0000259" key="2">
    <source>
        <dbReference type="Pfam" id="PF04892"/>
    </source>
</evidence>
<sequence length="157" mass="16853">MITTFLVTHPWITTVAFATAVVVGPLLGYMLAVRPRVAMWLGGASLLPVAALTFIPASRDLRMGCAVEWDFPTFGAVELMANVVLFVPPVLLLGVAIRRPWVVWLVASVVSCLIEATQALVPALGRSCSTNDWLANTLGAALGAALAALAIRWDRWR</sequence>
<feature type="transmembrane region" description="Helical" evidence="1">
    <location>
        <begin position="133"/>
        <end position="151"/>
    </location>
</feature>
<dbReference type="RefSeq" id="WP_135267084.1">
    <property type="nucleotide sequence ID" value="NZ_CP038436.1"/>
</dbReference>
<reference evidence="3 4" key="1">
    <citation type="submission" date="2019-03" db="EMBL/GenBank/DDBJ databases">
        <title>Three New Species of Nocardioides, Nocardioides euryhalodurans sp. nov., Nocardioides seonyuensis sp. nov. and Nocardioides eburneoflavus sp. nov. Iolated from Soil.</title>
        <authorList>
            <person name="Roh S.G."/>
            <person name="Lee C."/>
            <person name="Kim M.-K."/>
            <person name="Kim S.B."/>
        </authorList>
    </citation>
    <scope>NUCLEOTIDE SEQUENCE [LARGE SCALE GENOMIC DNA]</scope>
    <source>
        <strain evidence="3 4">MMS17-SY207-3</strain>
    </source>
</reference>
<dbReference type="Pfam" id="PF04892">
    <property type="entry name" value="VanZ"/>
    <property type="match status" value="1"/>
</dbReference>
<keyword evidence="1" id="KW-0812">Transmembrane</keyword>